<dbReference type="Pfam" id="PF00202">
    <property type="entry name" value="Aminotran_3"/>
    <property type="match status" value="1"/>
</dbReference>
<dbReference type="InterPro" id="IPR049704">
    <property type="entry name" value="Aminotrans_3_PPA_site"/>
</dbReference>
<dbReference type="PANTHER" id="PTHR43094:SF1">
    <property type="entry name" value="AMINOTRANSFERASE CLASS-III"/>
    <property type="match status" value="1"/>
</dbReference>
<evidence type="ECO:0000256" key="3">
    <source>
        <dbReference type="ARBA" id="ARBA00022898"/>
    </source>
</evidence>
<dbReference type="PANTHER" id="PTHR43094">
    <property type="entry name" value="AMINOTRANSFERASE"/>
    <property type="match status" value="1"/>
</dbReference>
<sequence length="453" mass="48480">MHDLDRLLRQDRHWVHPVTALLQHEAQGPCIWKSADGIHLTDIHGKRVQDAFSGLWCVNAGYGQPSIVEAARRQLETLPYATGYFHFASEPAIELAARLTSLAPEGLTRVVFGQGGSDAVDTAIRLVRYFFNATGRPEKKHFIGLQRGYHGTSSNGSGLTALPLFHRYFDVPTSDQHHIPSPYPFRHPQGPDDANVLCSTVKALEDTVTAIGAHNVAAFICEPIQGSGGVIVPPGGFLKAMRDTCDRLGILLIVDEVITGFGRTGPMFACEAEGVSPDLMTLAKGLTSGYAPMGATLISEHIYAALAEAGKDGTALGHGQTYAGHPVSAAIANATLDLYLEGGLLANGLQVGAYFQQQLKQLESLDCVGEVRGRGMLAALEFVADKHTNAKPAAALQFGQQVLKHAFAEGLVFRAFADDILGFAPSLNYTKADIDTLLAILKYAIEKAAASAR</sequence>
<evidence type="ECO:0000256" key="1">
    <source>
        <dbReference type="ARBA" id="ARBA00001933"/>
    </source>
</evidence>
<dbReference type="SUPFAM" id="SSF53383">
    <property type="entry name" value="PLP-dependent transferases"/>
    <property type="match status" value="1"/>
</dbReference>
<dbReference type="InterPro" id="IPR015421">
    <property type="entry name" value="PyrdxlP-dep_Trfase_major"/>
</dbReference>
<accession>A0ABX2QXG0</accession>
<keyword evidence="5" id="KW-0032">Aminotransferase</keyword>
<dbReference type="InterPro" id="IPR015424">
    <property type="entry name" value="PyrdxlP-dep_Trfase"/>
</dbReference>
<organism evidence="5 6">
    <name type="scientific">Pseudomonas reactans</name>
    <dbReference type="NCBI Taxonomy" id="117680"/>
    <lineage>
        <taxon>Bacteria</taxon>
        <taxon>Pseudomonadati</taxon>
        <taxon>Pseudomonadota</taxon>
        <taxon>Gammaproteobacteria</taxon>
        <taxon>Pseudomonadales</taxon>
        <taxon>Pseudomonadaceae</taxon>
        <taxon>Pseudomonas</taxon>
    </lineage>
</organism>
<gene>
    <name evidence="5" type="ORF">HX871_18940</name>
</gene>
<dbReference type="CDD" id="cd00610">
    <property type="entry name" value="OAT_like"/>
    <property type="match status" value="1"/>
</dbReference>
<keyword evidence="3 4" id="KW-0663">Pyridoxal phosphate</keyword>
<dbReference type="Proteomes" id="UP000572863">
    <property type="component" value="Unassembled WGS sequence"/>
</dbReference>
<keyword evidence="6" id="KW-1185">Reference proteome</keyword>
<protein>
    <submittedName>
        <fullName evidence="5">Aminotransferase class III-fold pyridoxal phosphate-dependent enzyme</fullName>
    </submittedName>
</protein>
<dbReference type="InterPro" id="IPR015422">
    <property type="entry name" value="PyrdxlP-dep_Trfase_small"/>
</dbReference>
<reference evidence="5 6" key="1">
    <citation type="submission" date="2020-04" db="EMBL/GenBank/DDBJ databases">
        <title>Molecular characterization of pseudomonads from Agaricus bisporus reveal novel blotch 2 pathogens in Western Europe.</title>
        <authorList>
            <person name="Taparia T."/>
            <person name="Krijger M."/>
            <person name="Haynes E."/>
            <person name="Elpinstone J.G."/>
            <person name="Noble R."/>
            <person name="Van Der Wolf J."/>
        </authorList>
    </citation>
    <scope>NUCLEOTIDE SEQUENCE [LARGE SCALE GENOMIC DNA]</scope>
    <source>
        <strain evidence="5 6">P7774</strain>
    </source>
</reference>
<proteinExistence type="inferred from homology"/>
<dbReference type="Gene3D" id="3.90.1150.10">
    <property type="entry name" value="Aspartate Aminotransferase, domain 1"/>
    <property type="match status" value="1"/>
</dbReference>
<evidence type="ECO:0000313" key="5">
    <source>
        <dbReference type="EMBL" id="NWD96502.1"/>
    </source>
</evidence>
<name>A0ABX2QXG0_9PSED</name>
<dbReference type="RefSeq" id="WP_016977331.1">
    <property type="nucleotide sequence ID" value="NZ_JACAQM010000007.1"/>
</dbReference>
<comment type="similarity">
    <text evidence="2 4">Belongs to the class-III pyridoxal-phosphate-dependent aminotransferase family.</text>
</comment>
<evidence type="ECO:0000256" key="2">
    <source>
        <dbReference type="ARBA" id="ARBA00008954"/>
    </source>
</evidence>
<evidence type="ECO:0000313" key="6">
    <source>
        <dbReference type="Proteomes" id="UP000572863"/>
    </source>
</evidence>
<dbReference type="EMBL" id="JACARY010000040">
    <property type="protein sequence ID" value="NWD96502.1"/>
    <property type="molecule type" value="Genomic_DNA"/>
</dbReference>
<dbReference type="InterPro" id="IPR005814">
    <property type="entry name" value="Aminotrans_3"/>
</dbReference>
<comment type="caution">
    <text evidence="5">The sequence shown here is derived from an EMBL/GenBank/DDBJ whole genome shotgun (WGS) entry which is preliminary data.</text>
</comment>
<dbReference type="PIRSF" id="PIRSF000521">
    <property type="entry name" value="Transaminase_4ab_Lys_Orn"/>
    <property type="match status" value="1"/>
</dbReference>
<dbReference type="Gene3D" id="3.40.640.10">
    <property type="entry name" value="Type I PLP-dependent aspartate aminotransferase-like (Major domain)"/>
    <property type="match status" value="1"/>
</dbReference>
<keyword evidence="5" id="KW-0808">Transferase</keyword>
<dbReference type="PROSITE" id="PS00600">
    <property type="entry name" value="AA_TRANSFER_CLASS_3"/>
    <property type="match status" value="1"/>
</dbReference>
<evidence type="ECO:0000256" key="4">
    <source>
        <dbReference type="RuleBase" id="RU003560"/>
    </source>
</evidence>
<comment type="cofactor">
    <cofactor evidence="1">
        <name>pyridoxal 5'-phosphate</name>
        <dbReference type="ChEBI" id="CHEBI:597326"/>
    </cofactor>
</comment>
<dbReference type="GO" id="GO:0008483">
    <property type="term" value="F:transaminase activity"/>
    <property type="evidence" value="ECO:0007669"/>
    <property type="project" value="UniProtKB-KW"/>
</dbReference>